<dbReference type="InterPro" id="IPR011008">
    <property type="entry name" value="Dimeric_a/b-barrel"/>
</dbReference>
<dbReference type="AlphaFoldDB" id="A0A9X4S8A8"/>
<accession>A0A9X4S8A8</accession>
<comment type="caution">
    <text evidence="2">The sequence shown here is derived from an EMBL/GenBank/DDBJ whole genome shotgun (WGS) entry which is preliminary data.</text>
</comment>
<feature type="domain" description="NIPSNAP" evidence="1">
    <location>
        <begin position="6"/>
        <end position="98"/>
    </location>
</feature>
<keyword evidence="3" id="KW-1185">Reference proteome</keyword>
<reference evidence="2" key="1">
    <citation type="submission" date="2013-01" db="EMBL/GenBank/DDBJ databases">
        <title>Genome draft of Hydrogenophaga taeniospiralis 2K1.</title>
        <authorList>
            <person name="Gomila M."/>
            <person name="Lalucat J."/>
        </authorList>
    </citation>
    <scope>NUCLEOTIDE SEQUENCE</scope>
    <source>
        <strain evidence="2">CCUG 15921</strain>
    </source>
</reference>
<dbReference type="Proteomes" id="UP001152876">
    <property type="component" value="Unassembled WGS sequence"/>
</dbReference>
<proteinExistence type="predicted"/>
<dbReference type="Pfam" id="PF07978">
    <property type="entry name" value="NIPSNAP"/>
    <property type="match status" value="1"/>
</dbReference>
<gene>
    <name evidence="2" type="ORF">H010_13131</name>
</gene>
<organism evidence="2 3">
    <name type="scientific">Hydrogenophaga taeniospiralis CCUG 15921</name>
    <dbReference type="NCBI Taxonomy" id="1281780"/>
    <lineage>
        <taxon>Bacteria</taxon>
        <taxon>Pseudomonadati</taxon>
        <taxon>Pseudomonadota</taxon>
        <taxon>Betaproteobacteria</taxon>
        <taxon>Burkholderiales</taxon>
        <taxon>Comamonadaceae</taxon>
        <taxon>Hydrogenophaga</taxon>
    </lineage>
</organism>
<dbReference type="OrthoDB" id="9798776at2"/>
<name>A0A9X4S8A8_9BURK</name>
<sequence length="118" mass="13297">MTITCFIRYEIDPFQREAFRVYAENWGRIIPRCGGHLLGYFLPHEGSNVEAWGLIAFDSLAAYEAYRARLRADPEGQANFALAQRQRFILREERRFTEVVAGTLGLAAGPVDSAEVSA</sequence>
<evidence type="ECO:0000313" key="3">
    <source>
        <dbReference type="Proteomes" id="UP001152876"/>
    </source>
</evidence>
<evidence type="ECO:0000259" key="1">
    <source>
        <dbReference type="Pfam" id="PF07978"/>
    </source>
</evidence>
<protein>
    <submittedName>
        <fullName evidence="2">Nipsnap family containing protein</fullName>
    </submittedName>
</protein>
<dbReference type="EMBL" id="AOGK01000011">
    <property type="protein sequence ID" value="MDG5976202.1"/>
    <property type="molecule type" value="Genomic_DNA"/>
</dbReference>
<dbReference type="SUPFAM" id="SSF54909">
    <property type="entry name" value="Dimeric alpha+beta barrel"/>
    <property type="match status" value="1"/>
</dbReference>
<dbReference type="Gene3D" id="3.30.70.100">
    <property type="match status" value="1"/>
</dbReference>
<evidence type="ECO:0000313" key="2">
    <source>
        <dbReference type="EMBL" id="MDG5976202.1"/>
    </source>
</evidence>
<dbReference type="RefSeq" id="WP_068174120.1">
    <property type="nucleotide sequence ID" value="NZ_AOGK01000011.1"/>
</dbReference>
<dbReference type="InterPro" id="IPR012577">
    <property type="entry name" value="NIPSNAP"/>
</dbReference>